<evidence type="ECO:0000313" key="3">
    <source>
        <dbReference type="EMBL" id="WEB45603.1"/>
    </source>
</evidence>
<organism evidence="3 4">
    <name type="scientific">Streptomyces yunnanensis</name>
    <dbReference type="NCBI Taxonomy" id="156453"/>
    <lineage>
        <taxon>Bacteria</taxon>
        <taxon>Bacillati</taxon>
        <taxon>Actinomycetota</taxon>
        <taxon>Actinomycetes</taxon>
        <taxon>Kitasatosporales</taxon>
        <taxon>Streptomycetaceae</taxon>
        <taxon>Streptomyces</taxon>
    </lineage>
</organism>
<dbReference type="Pfam" id="PF10646">
    <property type="entry name" value="Germane"/>
    <property type="match status" value="1"/>
</dbReference>
<evidence type="ECO:0000313" key="4">
    <source>
        <dbReference type="Proteomes" id="UP001218629"/>
    </source>
</evidence>
<accession>A0ABY8AL24</accession>
<feature type="signal peptide" evidence="1">
    <location>
        <begin position="1"/>
        <end position="22"/>
    </location>
</feature>
<dbReference type="PROSITE" id="PS51257">
    <property type="entry name" value="PROKAR_LIPOPROTEIN"/>
    <property type="match status" value="1"/>
</dbReference>
<keyword evidence="1" id="KW-0732">Signal</keyword>
<keyword evidence="4" id="KW-1185">Reference proteome</keyword>
<dbReference type="RefSeq" id="WP_275311720.1">
    <property type="nucleotide sequence ID" value="NZ_CP095749.1"/>
</dbReference>
<gene>
    <name evidence="3" type="ORF">MOV08_07785</name>
</gene>
<feature type="chain" id="PRO_5045701519" evidence="1">
    <location>
        <begin position="23"/>
        <end position="170"/>
    </location>
</feature>
<name>A0ABY8AL24_9ACTN</name>
<dbReference type="EMBL" id="CP095749">
    <property type="protein sequence ID" value="WEB45603.1"/>
    <property type="molecule type" value="Genomic_DNA"/>
</dbReference>
<dbReference type="InterPro" id="IPR019606">
    <property type="entry name" value="GerMN"/>
</dbReference>
<proteinExistence type="predicted"/>
<feature type="domain" description="GerMN" evidence="2">
    <location>
        <begin position="51"/>
        <end position="139"/>
    </location>
</feature>
<reference evidence="3 4" key="1">
    <citation type="submission" date="2022-03" db="EMBL/GenBank/DDBJ databases">
        <title>Streptomyces yunnanensis P86,complete genome.</title>
        <authorList>
            <person name="Chen S."/>
            <person name="Zhang Q."/>
        </authorList>
    </citation>
    <scope>NUCLEOTIDE SEQUENCE [LARGE SCALE GENOMIC DNA]</scope>
    <source>
        <strain evidence="3 4">P86</strain>
    </source>
</reference>
<protein>
    <submittedName>
        <fullName evidence="3">GerMN domain-containing protein</fullName>
    </submittedName>
</protein>
<evidence type="ECO:0000256" key="1">
    <source>
        <dbReference type="SAM" id="SignalP"/>
    </source>
</evidence>
<sequence length="170" mass="17813">MRSRAACAPLLALCLVSLTACGIDDTGPARAGVPASGLRRTQGRPPATVHVYFSSPLGLERVSRLDNRPNTLQAAMNQLVAGPDRAERTRGLVSLIPPGAPAPTAVTPQPSTADVHLPRGWTANRTALHQLVCTAADASATTHGTKPQDTRVRLYRPEGGEPAMEVCPSP</sequence>
<dbReference type="Proteomes" id="UP001218629">
    <property type="component" value="Chromosome"/>
</dbReference>
<evidence type="ECO:0000259" key="2">
    <source>
        <dbReference type="Pfam" id="PF10646"/>
    </source>
</evidence>